<evidence type="ECO:0000256" key="1">
    <source>
        <dbReference type="SAM" id="SignalP"/>
    </source>
</evidence>
<keyword evidence="1" id="KW-0732">Signal</keyword>
<protein>
    <submittedName>
        <fullName evidence="2">Uncharacterized protein</fullName>
    </submittedName>
</protein>
<dbReference type="AlphaFoldDB" id="A0A4P9ZL54"/>
<proteinExistence type="predicted"/>
<keyword evidence="3" id="KW-1185">Reference proteome</keyword>
<name>A0A4P9ZL54_9FUNG</name>
<feature type="chain" id="PRO_5020440091" evidence="1">
    <location>
        <begin position="24"/>
        <end position="53"/>
    </location>
</feature>
<evidence type="ECO:0000313" key="2">
    <source>
        <dbReference type="EMBL" id="RKP33312.1"/>
    </source>
</evidence>
<gene>
    <name evidence="2" type="ORF">BJ085DRAFT_39232</name>
</gene>
<evidence type="ECO:0000313" key="3">
    <source>
        <dbReference type="Proteomes" id="UP000268162"/>
    </source>
</evidence>
<accession>A0A4P9ZL54</accession>
<feature type="signal peptide" evidence="1">
    <location>
        <begin position="1"/>
        <end position="23"/>
    </location>
</feature>
<reference evidence="3" key="1">
    <citation type="journal article" date="2018" name="Nat. Microbiol.">
        <title>Leveraging single-cell genomics to expand the fungal tree of life.</title>
        <authorList>
            <person name="Ahrendt S.R."/>
            <person name="Quandt C.A."/>
            <person name="Ciobanu D."/>
            <person name="Clum A."/>
            <person name="Salamov A."/>
            <person name="Andreopoulos B."/>
            <person name="Cheng J.F."/>
            <person name="Woyke T."/>
            <person name="Pelin A."/>
            <person name="Henrissat B."/>
            <person name="Reynolds N.K."/>
            <person name="Benny G.L."/>
            <person name="Smith M.E."/>
            <person name="James T.Y."/>
            <person name="Grigoriev I.V."/>
        </authorList>
    </citation>
    <scope>NUCLEOTIDE SEQUENCE [LARGE SCALE GENOMIC DNA]</scope>
    <source>
        <strain evidence="3">RSA 468</strain>
    </source>
</reference>
<dbReference type="EMBL" id="ML004045">
    <property type="protein sequence ID" value="RKP33312.1"/>
    <property type="molecule type" value="Genomic_DNA"/>
</dbReference>
<dbReference type="Proteomes" id="UP000268162">
    <property type="component" value="Unassembled WGS sequence"/>
</dbReference>
<organism evidence="2 3">
    <name type="scientific">Dimargaris cristalligena</name>
    <dbReference type="NCBI Taxonomy" id="215637"/>
    <lineage>
        <taxon>Eukaryota</taxon>
        <taxon>Fungi</taxon>
        <taxon>Fungi incertae sedis</taxon>
        <taxon>Zoopagomycota</taxon>
        <taxon>Kickxellomycotina</taxon>
        <taxon>Dimargaritomycetes</taxon>
        <taxon>Dimargaritales</taxon>
        <taxon>Dimargaritaceae</taxon>
        <taxon>Dimargaris</taxon>
    </lineage>
</organism>
<sequence>MQFTLFFKALPIAIVALFAVAQANPVNGHSDSSAAHAQGLFRRQLAGATASYE</sequence>